<comment type="caution">
    <text evidence="2">The sequence shown here is derived from an EMBL/GenBank/DDBJ whole genome shotgun (WGS) entry which is preliminary data.</text>
</comment>
<accession>A0A2T0QD87</accession>
<protein>
    <submittedName>
        <fullName evidence="2">Uncharacterized protein DUF1707</fullName>
    </submittedName>
</protein>
<sequence>MSQPLPPRDLRASDADREGVRELLDAAAADGRLDLDEHAARSERAARARTLGELAAITADLAPENAQPVRIAHGPVIALGRPQERDGRWVVGERELAVAAFSNARLDLTDALLQERRVVVTAAALAGTVHITVPDGVEVRLTGGWSFLGSRGRPPRRPPRPDAPVVEIVGYTVLGSIRVHTPKRPRRRFGRRG</sequence>
<evidence type="ECO:0000313" key="2">
    <source>
        <dbReference type="EMBL" id="PRY01916.1"/>
    </source>
</evidence>
<evidence type="ECO:0000313" key="3">
    <source>
        <dbReference type="Proteomes" id="UP000237846"/>
    </source>
</evidence>
<feature type="domain" description="DUF1707" evidence="1">
    <location>
        <begin position="10"/>
        <end position="61"/>
    </location>
</feature>
<dbReference type="AlphaFoldDB" id="A0A2T0QD87"/>
<dbReference type="RefSeq" id="WP_245929821.1">
    <property type="nucleotide sequence ID" value="NZ_PVZC01000001.1"/>
</dbReference>
<dbReference type="PANTHER" id="PTHR40763:SF4">
    <property type="entry name" value="DUF1707 DOMAIN-CONTAINING PROTEIN"/>
    <property type="match status" value="1"/>
</dbReference>
<dbReference type="InterPro" id="IPR012551">
    <property type="entry name" value="DUF1707_SHOCT-like"/>
</dbReference>
<dbReference type="EMBL" id="PVZC01000001">
    <property type="protein sequence ID" value="PRY01916.1"/>
    <property type="molecule type" value="Genomic_DNA"/>
</dbReference>
<organism evidence="2 3">
    <name type="scientific">Allonocardiopsis opalescens</name>
    <dbReference type="NCBI Taxonomy" id="1144618"/>
    <lineage>
        <taxon>Bacteria</taxon>
        <taxon>Bacillati</taxon>
        <taxon>Actinomycetota</taxon>
        <taxon>Actinomycetes</taxon>
        <taxon>Streptosporangiales</taxon>
        <taxon>Allonocardiopsis</taxon>
    </lineage>
</organism>
<dbReference type="Pfam" id="PF08044">
    <property type="entry name" value="DUF1707"/>
    <property type="match status" value="1"/>
</dbReference>
<dbReference type="PANTHER" id="PTHR40763">
    <property type="entry name" value="MEMBRANE PROTEIN-RELATED"/>
    <property type="match status" value="1"/>
</dbReference>
<reference evidence="2 3" key="1">
    <citation type="submission" date="2018-03" db="EMBL/GenBank/DDBJ databases">
        <title>Genomic Encyclopedia of Archaeal and Bacterial Type Strains, Phase II (KMG-II): from individual species to whole genera.</title>
        <authorList>
            <person name="Goeker M."/>
        </authorList>
    </citation>
    <scope>NUCLEOTIDE SEQUENCE [LARGE SCALE GENOMIC DNA]</scope>
    <source>
        <strain evidence="2 3">DSM 45601</strain>
    </source>
</reference>
<gene>
    <name evidence="2" type="ORF">CLV72_101514</name>
</gene>
<proteinExistence type="predicted"/>
<name>A0A2T0QD87_9ACTN</name>
<keyword evidence="3" id="KW-1185">Reference proteome</keyword>
<dbReference type="Proteomes" id="UP000237846">
    <property type="component" value="Unassembled WGS sequence"/>
</dbReference>
<evidence type="ECO:0000259" key="1">
    <source>
        <dbReference type="Pfam" id="PF08044"/>
    </source>
</evidence>